<dbReference type="GO" id="GO:0004519">
    <property type="term" value="F:endonuclease activity"/>
    <property type="evidence" value="ECO:0007669"/>
    <property type="project" value="UniProtKB-KW"/>
</dbReference>
<dbReference type="Gene3D" id="3.90.1570.10">
    <property type="entry name" value="tt1808, chain A"/>
    <property type="match status" value="1"/>
</dbReference>
<dbReference type="InterPro" id="IPR008538">
    <property type="entry name" value="Uma2"/>
</dbReference>
<accession>A0AAW9Q1A8</accession>
<keyword evidence="2" id="KW-0378">Hydrolase</keyword>
<gene>
    <name evidence="2" type="ORF">V2H45_12690</name>
</gene>
<evidence type="ECO:0000313" key="3">
    <source>
        <dbReference type="Proteomes" id="UP001333818"/>
    </source>
</evidence>
<feature type="domain" description="Putative restriction endonuclease" evidence="1">
    <location>
        <begin position="25"/>
        <end position="195"/>
    </location>
</feature>
<name>A0AAW9Q1A8_9CYAN</name>
<protein>
    <submittedName>
        <fullName evidence="2">Uma2 family endonuclease</fullName>
    </submittedName>
</protein>
<keyword evidence="2" id="KW-0255">Endonuclease</keyword>
<dbReference type="InterPro" id="IPR012296">
    <property type="entry name" value="Nuclease_put_TT1808"/>
</dbReference>
<dbReference type="PANTHER" id="PTHR34107">
    <property type="entry name" value="SLL0198 PROTEIN-RELATED"/>
    <property type="match status" value="1"/>
</dbReference>
<dbReference type="SUPFAM" id="SSF52980">
    <property type="entry name" value="Restriction endonuclease-like"/>
    <property type="match status" value="1"/>
</dbReference>
<dbReference type="EMBL" id="JAZBJZ010000046">
    <property type="protein sequence ID" value="MEE3717614.1"/>
    <property type="molecule type" value="Genomic_DNA"/>
</dbReference>
<dbReference type="PANTHER" id="PTHR34107:SF6">
    <property type="entry name" value="SLR0981 PROTEIN"/>
    <property type="match status" value="1"/>
</dbReference>
<organism evidence="2 3">
    <name type="scientific">Tumidithrix elongata BACA0141</name>
    <dbReference type="NCBI Taxonomy" id="2716417"/>
    <lineage>
        <taxon>Bacteria</taxon>
        <taxon>Bacillati</taxon>
        <taxon>Cyanobacteriota</taxon>
        <taxon>Cyanophyceae</taxon>
        <taxon>Pseudanabaenales</taxon>
        <taxon>Pseudanabaenaceae</taxon>
        <taxon>Tumidithrix</taxon>
        <taxon>Tumidithrix elongata</taxon>
    </lineage>
</organism>
<reference evidence="2" key="1">
    <citation type="submission" date="2024-01" db="EMBL/GenBank/DDBJ databases">
        <title>Bank of Algae and Cyanobacteria of the Azores (BACA) strain genomes.</title>
        <authorList>
            <person name="Luz R."/>
            <person name="Cordeiro R."/>
            <person name="Fonseca A."/>
            <person name="Goncalves V."/>
        </authorList>
    </citation>
    <scope>NUCLEOTIDE SEQUENCE</scope>
    <source>
        <strain evidence="2">BACA0141</strain>
    </source>
</reference>
<dbReference type="AlphaFoldDB" id="A0AAW9Q1A8"/>
<evidence type="ECO:0000259" key="1">
    <source>
        <dbReference type="Pfam" id="PF05685"/>
    </source>
</evidence>
<dbReference type="CDD" id="cd06260">
    <property type="entry name" value="DUF820-like"/>
    <property type="match status" value="1"/>
</dbReference>
<dbReference type="RefSeq" id="WP_330484044.1">
    <property type="nucleotide sequence ID" value="NZ_JAZBJZ010000046.1"/>
</dbReference>
<keyword evidence="3" id="KW-1185">Reference proteome</keyword>
<dbReference type="Pfam" id="PF05685">
    <property type="entry name" value="Uma2"/>
    <property type="match status" value="1"/>
</dbReference>
<proteinExistence type="predicted"/>
<comment type="caution">
    <text evidence="2">The sequence shown here is derived from an EMBL/GenBank/DDBJ whole genome shotgun (WGS) entry which is preliminary data.</text>
</comment>
<sequence>MTISVETSLSEPLLLDFSTVKLTDEQFYLLCMQNPEKKLELTAAGVLVVMAPVGGESGKEEARLNARVFTWNEDTQLGEVFSSSTIFKLPNGSQRSPDVAWVKLDRWEALTVEQRKKFPPLAPDFAIELRSESDRLSDLQAKMREYQENGVRLGWLIDPQNRIVEIYRFGQEVEILESPESLSGEDVLPNFVLNLSSLW</sequence>
<dbReference type="InterPro" id="IPR011335">
    <property type="entry name" value="Restrct_endonuc-II-like"/>
</dbReference>
<keyword evidence="2" id="KW-0540">Nuclease</keyword>
<evidence type="ECO:0000313" key="2">
    <source>
        <dbReference type="EMBL" id="MEE3717614.1"/>
    </source>
</evidence>
<dbReference type="Proteomes" id="UP001333818">
    <property type="component" value="Unassembled WGS sequence"/>
</dbReference>